<proteinExistence type="predicted"/>
<dbReference type="EMBL" id="AP024238">
    <property type="protein sequence ID" value="BCO29779.1"/>
    <property type="molecule type" value="Genomic_DNA"/>
</dbReference>
<sequence length="73" mass="7957">MRLMPTSPHYIRQYSAWPLLTLDAAALAPALDQAWLEQGRLLGLLGAIGLEQANVALVCVFGLAHQMLKTRAT</sequence>
<dbReference type="Pfam" id="PF13776">
    <property type="entry name" value="DUF4172"/>
    <property type="match status" value="1"/>
</dbReference>
<evidence type="ECO:0000313" key="4">
    <source>
        <dbReference type="Proteomes" id="UP000824366"/>
    </source>
</evidence>
<keyword evidence="1" id="KW-0812">Transmembrane</keyword>
<keyword evidence="1" id="KW-1133">Transmembrane helix</keyword>
<feature type="domain" description="DUF4172" evidence="2">
    <location>
        <begin position="10"/>
        <end position="58"/>
    </location>
</feature>
<dbReference type="Proteomes" id="UP000824366">
    <property type="component" value="Chromosome"/>
</dbReference>
<keyword evidence="4" id="KW-1185">Reference proteome</keyword>
<accession>A0ABN6DFK1</accession>
<feature type="transmembrane region" description="Helical" evidence="1">
    <location>
        <begin position="40"/>
        <end position="64"/>
    </location>
</feature>
<name>A0ABN6DFK1_9BURK</name>
<gene>
    <name evidence="3" type="ORF">MIZ03_4703</name>
</gene>
<evidence type="ECO:0000313" key="3">
    <source>
        <dbReference type="EMBL" id="BCO29779.1"/>
    </source>
</evidence>
<reference evidence="3 4" key="1">
    <citation type="journal article" date="2021" name="Microbiol. Spectr.">
        <title>A Single Bacterium Capable of Oxidation and Reduction of Iron at Circumneutral pH.</title>
        <authorList>
            <person name="Kato S."/>
            <person name="Ohkuma M."/>
        </authorList>
    </citation>
    <scope>NUCLEOTIDE SEQUENCE [LARGE SCALE GENOMIC DNA]</scope>
    <source>
        <strain evidence="3 4">MIZ03</strain>
    </source>
</reference>
<evidence type="ECO:0000256" key="1">
    <source>
        <dbReference type="SAM" id="Phobius"/>
    </source>
</evidence>
<dbReference type="InterPro" id="IPR025230">
    <property type="entry name" value="DUF4172"/>
</dbReference>
<evidence type="ECO:0000259" key="2">
    <source>
        <dbReference type="Pfam" id="PF13776"/>
    </source>
</evidence>
<protein>
    <recommendedName>
        <fullName evidence="2">DUF4172 domain-containing protein</fullName>
    </recommendedName>
</protein>
<organism evidence="3 4">
    <name type="scientific">Rhodoferax lithotrophicus</name>
    <dbReference type="NCBI Taxonomy" id="2798804"/>
    <lineage>
        <taxon>Bacteria</taxon>
        <taxon>Pseudomonadati</taxon>
        <taxon>Pseudomonadota</taxon>
        <taxon>Betaproteobacteria</taxon>
        <taxon>Burkholderiales</taxon>
        <taxon>Comamonadaceae</taxon>
        <taxon>Rhodoferax</taxon>
    </lineage>
</organism>
<keyword evidence="1" id="KW-0472">Membrane</keyword>